<dbReference type="KEGG" id="tbg:TbgDal_II1980"/>
<organism evidence="1 2">
    <name type="scientific">Trypanosoma brucei gambiense (strain MHOM/CI/86/DAL972)</name>
    <dbReference type="NCBI Taxonomy" id="679716"/>
    <lineage>
        <taxon>Eukaryota</taxon>
        <taxon>Discoba</taxon>
        <taxon>Euglenozoa</taxon>
        <taxon>Kinetoplastea</taxon>
        <taxon>Metakinetoplastina</taxon>
        <taxon>Trypanosomatida</taxon>
        <taxon>Trypanosomatidae</taxon>
        <taxon>Trypanosoma</taxon>
    </lineage>
</organism>
<evidence type="ECO:0000313" key="2">
    <source>
        <dbReference type="Proteomes" id="UP000002316"/>
    </source>
</evidence>
<dbReference type="GeneID" id="23858598"/>
<sequence length="126" mass="14796">MYTSKYTSVYYIVRPYATTFLHYTNLYPIPSFSSSFLLILAASSLRICLFSSFPFGFDVMKPLVEVVPHHQVAAQWRIFILFYFSSSLRLSLTPSLFPYVTHRLVTHSLLPFYVTRCRTFVLHFFL</sequence>
<reference evidence="2" key="1">
    <citation type="journal article" date="2010" name="PLoS Negl. Trop. Dis.">
        <title>The genome sequence of Trypanosoma brucei gambiense, causative agent of chronic human african trypanosomiasis.</title>
        <authorList>
            <person name="Jackson A.P."/>
            <person name="Sanders M."/>
            <person name="Berry A."/>
            <person name="McQuillan J."/>
            <person name="Aslett M.A."/>
            <person name="Quail M.A."/>
            <person name="Chukualim B."/>
            <person name="Capewell P."/>
            <person name="MacLeod A."/>
            <person name="Melville S.E."/>
            <person name="Gibson W."/>
            <person name="Barry J.D."/>
            <person name="Berriman M."/>
            <person name="Hertz-Fowler C."/>
        </authorList>
    </citation>
    <scope>NUCLEOTIDE SEQUENCE [LARGE SCALE GENOMIC DNA]</scope>
    <source>
        <strain evidence="2">MHOM/CI/86/DAL972</strain>
    </source>
</reference>
<gene>
    <name evidence="1" type="ORF">TbgDal_II1980</name>
</gene>
<proteinExistence type="predicted"/>
<accession>C9ZJA3</accession>
<name>C9ZJA3_TRYB9</name>
<dbReference type="AlphaFoldDB" id="C9ZJA3"/>
<dbReference type="RefSeq" id="XP_011771767.1">
    <property type="nucleotide sequence ID" value="XM_011773465.1"/>
</dbReference>
<dbReference type="EMBL" id="FN554965">
    <property type="protein sequence ID" value="CBH09462.1"/>
    <property type="molecule type" value="Genomic_DNA"/>
</dbReference>
<protein>
    <submittedName>
        <fullName evidence="1">Uncharacterized protein</fullName>
    </submittedName>
</protein>
<dbReference type="Proteomes" id="UP000002316">
    <property type="component" value="Chromosome 2"/>
</dbReference>
<evidence type="ECO:0000313" key="1">
    <source>
        <dbReference type="EMBL" id="CBH09462.1"/>
    </source>
</evidence>